<dbReference type="OrthoDB" id="9804454at2"/>
<accession>A0A4S1WZR2</accession>
<dbReference type="PANTHER" id="PTHR22893:SF91">
    <property type="entry name" value="NADPH DEHYDROGENASE 2-RELATED"/>
    <property type="match status" value="1"/>
</dbReference>
<evidence type="ECO:0000256" key="1">
    <source>
        <dbReference type="ARBA" id="ARBA00001917"/>
    </source>
</evidence>
<evidence type="ECO:0000313" key="5">
    <source>
        <dbReference type="EMBL" id="TGX49091.1"/>
    </source>
</evidence>
<reference evidence="5 6" key="1">
    <citation type="submission" date="2019-04" db="EMBL/GenBank/DDBJ databases">
        <title>Sphingomonas psychrotolerans sp. nov., isolated from soil in the Tianshan Mountains, Xinjiang, China.</title>
        <authorList>
            <person name="Luo Y."/>
            <person name="Sheng H."/>
        </authorList>
    </citation>
    <scope>NUCLEOTIDE SEQUENCE [LARGE SCALE GENOMIC DNA]</scope>
    <source>
        <strain evidence="5 6">ZFGT-11</strain>
    </source>
</reference>
<proteinExistence type="inferred from homology"/>
<evidence type="ECO:0000256" key="3">
    <source>
        <dbReference type="ARBA" id="ARBA00023002"/>
    </source>
</evidence>
<organism evidence="5 6">
    <name type="scientific">Sphingomonas gei</name>
    <dbReference type="NCBI Taxonomy" id="1395960"/>
    <lineage>
        <taxon>Bacteria</taxon>
        <taxon>Pseudomonadati</taxon>
        <taxon>Pseudomonadota</taxon>
        <taxon>Alphaproteobacteria</taxon>
        <taxon>Sphingomonadales</taxon>
        <taxon>Sphingomonadaceae</taxon>
        <taxon>Sphingomonas</taxon>
    </lineage>
</organism>
<dbReference type="RefSeq" id="WP_135965584.1">
    <property type="nucleotide sequence ID" value="NZ_SRXT01000009.1"/>
</dbReference>
<keyword evidence="6" id="KW-1185">Reference proteome</keyword>
<dbReference type="CDD" id="cd02933">
    <property type="entry name" value="OYE_like_FMN"/>
    <property type="match status" value="1"/>
</dbReference>
<dbReference type="Gene3D" id="3.20.20.70">
    <property type="entry name" value="Aldolase class I"/>
    <property type="match status" value="1"/>
</dbReference>
<evidence type="ECO:0000259" key="4">
    <source>
        <dbReference type="Pfam" id="PF00724"/>
    </source>
</evidence>
<dbReference type="InterPro" id="IPR013785">
    <property type="entry name" value="Aldolase_TIM"/>
</dbReference>
<dbReference type="InterPro" id="IPR001155">
    <property type="entry name" value="OxRdtase_FMN_N"/>
</dbReference>
<dbReference type="AlphaFoldDB" id="A0A4S1WZR2"/>
<gene>
    <name evidence="5" type="ORF">E5A73_19790</name>
</gene>
<comment type="caution">
    <text evidence="5">The sequence shown here is derived from an EMBL/GenBank/DDBJ whole genome shotgun (WGS) entry which is preliminary data.</text>
</comment>
<dbReference type="Pfam" id="PF00724">
    <property type="entry name" value="Oxidored_FMN"/>
    <property type="match status" value="1"/>
</dbReference>
<keyword evidence="3" id="KW-0560">Oxidoreductase</keyword>
<dbReference type="PANTHER" id="PTHR22893">
    <property type="entry name" value="NADH OXIDOREDUCTASE-RELATED"/>
    <property type="match status" value="1"/>
</dbReference>
<sequence>MTDAETSNPLFSPYQLGEIVLPNRVIMAPMTRWRSGPGFVPLASTVEYYAQRASAGLIITEGSPISEQGRGYPDAPGIYTRDQIKGWKAVTDAVHQKGGRIFIQIWHVGRISYVARLHDLPPPVAPSAIPAPNQQMKIGGQMVRPAEPRALELTEIPGIVDDFRRAAAHALEAGFDGVELHGANGYLLDAFAKTGMNARTDAYGGSIANRSRLMLEVTEAVATEVGRVRTGIRIAPVNPTNDSSTDDAQELFEYIAAKLSDLQIAYLHVVEGTSMGDRNTPPFDYSRLRSLFKGTYIGSNGYDPELARHSIETGKADLISFARSFVANPDLVERFKRGLPLAKLDPETLLGGSDPGYSDYPTLT</sequence>
<dbReference type="Proteomes" id="UP000306147">
    <property type="component" value="Unassembled WGS sequence"/>
</dbReference>
<evidence type="ECO:0000313" key="6">
    <source>
        <dbReference type="Proteomes" id="UP000306147"/>
    </source>
</evidence>
<feature type="domain" description="NADH:flavin oxidoreductase/NADH oxidase N-terminal" evidence="4">
    <location>
        <begin position="10"/>
        <end position="341"/>
    </location>
</feature>
<dbReference type="GO" id="GO:0010181">
    <property type="term" value="F:FMN binding"/>
    <property type="evidence" value="ECO:0007669"/>
    <property type="project" value="InterPro"/>
</dbReference>
<comment type="similarity">
    <text evidence="2">Belongs to the NADH:flavin oxidoreductase/NADH oxidase family.</text>
</comment>
<comment type="cofactor">
    <cofactor evidence="1">
        <name>FMN</name>
        <dbReference type="ChEBI" id="CHEBI:58210"/>
    </cofactor>
</comment>
<dbReference type="EMBL" id="SRXT01000009">
    <property type="protein sequence ID" value="TGX49091.1"/>
    <property type="molecule type" value="Genomic_DNA"/>
</dbReference>
<dbReference type="InterPro" id="IPR045247">
    <property type="entry name" value="Oye-like"/>
</dbReference>
<dbReference type="GO" id="GO:0005829">
    <property type="term" value="C:cytosol"/>
    <property type="evidence" value="ECO:0007669"/>
    <property type="project" value="UniProtKB-ARBA"/>
</dbReference>
<dbReference type="GO" id="GO:0016628">
    <property type="term" value="F:oxidoreductase activity, acting on the CH-CH group of donors, NAD or NADP as acceptor"/>
    <property type="evidence" value="ECO:0007669"/>
    <property type="project" value="UniProtKB-ARBA"/>
</dbReference>
<name>A0A4S1WZR2_9SPHN</name>
<dbReference type="SUPFAM" id="SSF51395">
    <property type="entry name" value="FMN-linked oxidoreductases"/>
    <property type="match status" value="1"/>
</dbReference>
<dbReference type="FunFam" id="3.20.20.70:FF:000059">
    <property type="entry name" value="N-ethylmaleimide reductase, FMN-linked"/>
    <property type="match status" value="1"/>
</dbReference>
<protein>
    <submittedName>
        <fullName evidence="5">Alkene reductase</fullName>
    </submittedName>
</protein>
<evidence type="ECO:0000256" key="2">
    <source>
        <dbReference type="ARBA" id="ARBA00005979"/>
    </source>
</evidence>